<keyword evidence="2" id="KW-1185">Reference proteome</keyword>
<accession>A0A3M0JCF3</accession>
<name>A0A3M0JCF3_HIRRU</name>
<reference evidence="1 2" key="1">
    <citation type="submission" date="2018-07" db="EMBL/GenBank/DDBJ databases">
        <title>A high quality draft genome assembly of the barn swallow (H. rustica rustica).</title>
        <authorList>
            <person name="Formenti G."/>
            <person name="Chiara M."/>
            <person name="Poveda L."/>
            <person name="Francoijs K.-J."/>
            <person name="Bonisoli-Alquati A."/>
            <person name="Canova L."/>
            <person name="Gianfranceschi L."/>
            <person name="Horner D.S."/>
            <person name="Saino N."/>
        </authorList>
    </citation>
    <scope>NUCLEOTIDE SEQUENCE [LARGE SCALE GENOMIC DNA]</scope>
    <source>
        <strain evidence="1">Chelidonia</strain>
        <tissue evidence="1">Blood</tissue>
    </source>
</reference>
<evidence type="ECO:0000313" key="1">
    <source>
        <dbReference type="EMBL" id="RMB98494.1"/>
    </source>
</evidence>
<comment type="caution">
    <text evidence="1">The sequence shown here is derived from an EMBL/GenBank/DDBJ whole genome shotgun (WGS) entry which is preliminary data.</text>
</comment>
<organism evidence="1 2">
    <name type="scientific">Hirundo rustica rustica</name>
    <dbReference type="NCBI Taxonomy" id="333673"/>
    <lineage>
        <taxon>Eukaryota</taxon>
        <taxon>Metazoa</taxon>
        <taxon>Chordata</taxon>
        <taxon>Craniata</taxon>
        <taxon>Vertebrata</taxon>
        <taxon>Euteleostomi</taxon>
        <taxon>Archelosauria</taxon>
        <taxon>Archosauria</taxon>
        <taxon>Dinosauria</taxon>
        <taxon>Saurischia</taxon>
        <taxon>Theropoda</taxon>
        <taxon>Coelurosauria</taxon>
        <taxon>Aves</taxon>
        <taxon>Neognathae</taxon>
        <taxon>Neoaves</taxon>
        <taxon>Telluraves</taxon>
        <taxon>Australaves</taxon>
        <taxon>Passeriformes</taxon>
        <taxon>Sylvioidea</taxon>
        <taxon>Hirundinidae</taxon>
        <taxon>Hirundo</taxon>
    </lineage>
</organism>
<dbReference type="Proteomes" id="UP000269221">
    <property type="component" value="Unassembled WGS sequence"/>
</dbReference>
<dbReference type="EMBL" id="QRBI01000152">
    <property type="protein sequence ID" value="RMB98494.1"/>
    <property type="molecule type" value="Genomic_DNA"/>
</dbReference>
<evidence type="ECO:0000313" key="2">
    <source>
        <dbReference type="Proteomes" id="UP000269221"/>
    </source>
</evidence>
<gene>
    <name evidence="1" type="ORF">DUI87_24708</name>
</gene>
<dbReference type="AlphaFoldDB" id="A0A3M0JCF3"/>
<protein>
    <submittedName>
        <fullName evidence="1">Uncharacterized protein</fullName>
    </submittedName>
</protein>
<sequence>MGASHSSFVRGISLLKEQQINDRSAFPPFQEESPLQFPSLLSKVLTTLSKVLTPLFKVLTPLFKVLAMLFQVLAMLSKVHLKLSQELSVTCST</sequence>
<proteinExistence type="predicted"/>